<dbReference type="Proteomes" id="UP000770661">
    <property type="component" value="Unassembled WGS sequence"/>
</dbReference>
<dbReference type="EMBL" id="JACEEZ010026049">
    <property type="protein sequence ID" value="KAG0695155.1"/>
    <property type="molecule type" value="Genomic_DNA"/>
</dbReference>
<comment type="caution">
    <text evidence="2">The sequence shown here is derived from an EMBL/GenBank/DDBJ whole genome shotgun (WGS) entry which is preliminary data.</text>
</comment>
<organism evidence="2 3">
    <name type="scientific">Chionoecetes opilio</name>
    <name type="common">Atlantic snow crab</name>
    <name type="synonym">Cancer opilio</name>
    <dbReference type="NCBI Taxonomy" id="41210"/>
    <lineage>
        <taxon>Eukaryota</taxon>
        <taxon>Metazoa</taxon>
        <taxon>Ecdysozoa</taxon>
        <taxon>Arthropoda</taxon>
        <taxon>Crustacea</taxon>
        <taxon>Multicrustacea</taxon>
        <taxon>Malacostraca</taxon>
        <taxon>Eumalacostraca</taxon>
        <taxon>Eucarida</taxon>
        <taxon>Decapoda</taxon>
        <taxon>Pleocyemata</taxon>
        <taxon>Brachyura</taxon>
        <taxon>Eubrachyura</taxon>
        <taxon>Majoidea</taxon>
        <taxon>Majidae</taxon>
        <taxon>Chionoecetes</taxon>
    </lineage>
</organism>
<evidence type="ECO:0000313" key="3">
    <source>
        <dbReference type="Proteomes" id="UP000770661"/>
    </source>
</evidence>
<sequence>MSAHCSTSAPATDLALLKALAAYRDKEIGRASGKVMARHMWYVSEELVGLSLFDEATVVEEEAGHRQRHASSGWGRRTRLAAPDVAPRRSGAALPGVVCDDQLCRPRHRPRGRSRFPQRRSGRVVGEGRLHHGSSARPSPRVSERLCGEGRRALISAFCGGHHSATRNSDSTFCRSWSATGRCTPVREIGYDPETPSGIGPEGATGALFDSPDRCSNLLPELGLALGGVLPSSAALGG</sequence>
<gene>
    <name evidence="2" type="ORF">GWK47_003128</name>
</gene>
<dbReference type="AlphaFoldDB" id="A0A8J8WNG7"/>
<evidence type="ECO:0000256" key="1">
    <source>
        <dbReference type="SAM" id="MobiDB-lite"/>
    </source>
</evidence>
<keyword evidence="3" id="KW-1185">Reference proteome</keyword>
<accession>A0A8J8WNG7</accession>
<protein>
    <submittedName>
        <fullName evidence="2">Uncharacterized protein</fullName>
    </submittedName>
</protein>
<reference evidence="2" key="1">
    <citation type="submission" date="2020-07" db="EMBL/GenBank/DDBJ databases">
        <title>The High-quality genome of the commercially important snow crab, Chionoecetes opilio.</title>
        <authorList>
            <person name="Jeong J.-H."/>
            <person name="Ryu S."/>
        </authorList>
    </citation>
    <scope>NUCLEOTIDE SEQUENCE</scope>
    <source>
        <strain evidence="2">MADBK_172401_WGS</strain>
        <tissue evidence="2">Digestive gland</tissue>
    </source>
</reference>
<evidence type="ECO:0000313" key="2">
    <source>
        <dbReference type="EMBL" id="KAG0695155.1"/>
    </source>
</evidence>
<name>A0A8J8WNG7_CHIOP</name>
<feature type="compositionally biased region" description="Basic residues" evidence="1">
    <location>
        <begin position="105"/>
        <end position="122"/>
    </location>
</feature>
<proteinExistence type="predicted"/>
<feature type="region of interest" description="Disordered" evidence="1">
    <location>
        <begin position="105"/>
        <end position="143"/>
    </location>
</feature>